<dbReference type="EMBL" id="JAVDRL010000006">
    <property type="protein sequence ID" value="MDR6531658.1"/>
    <property type="molecule type" value="Genomic_DNA"/>
</dbReference>
<dbReference type="InterPro" id="IPR017871">
    <property type="entry name" value="ABC_transporter-like_CS"/>
</dbReference>
<dbReference type="InterPro" id="IPR027417">
    <property type="entry name" value="P-loop_NTPase"/>
</dbReference>
<evidence type="ECO:0000313" key="7">
    <source>
        <dbReference type="Proteomes" id="UP001262754"/>
    </source>
</evidence>
<gene>
    <name evidence="6" type="ORF">J2800_002405</name>
</gene>
<dbReference type="PROSITE" id="PS50893">
    <property type="entry name" value="ABC_TRANSPORTER_2"/>
    <property type="match status" value="1"/>
</dbReference>
<name>A0ABU1MZZ0_9CAUL</name>
<keyword evidence="2" id="KW-0813">Transport</keyword>
<evidence type="ECO:0000256" key="1">
    <source>
        <dbReference type="ARBA" id="ARBA00005417"/>
    </source>
</evidence>
<proteinExistence type="inferred from homology"/>
<dbReference type="SMART" id="SM00382">
    <property type="entry name" value="AAA"/>
    <property type="match status" value="1"/>
</dbReference>
<evidence type="ECO:0000313" key="6">
    <source>
        <dbReference type="EMBL" id="MDR6531658.1"/>
    </source>
</evidence>
<keyword evidence="3" id="KW-0547">Nucleotide-binding</keyword>
<comment type="caution">
    <text evidence="6">The sequence shown here is derived from an EMBL/GenBank/DDBJ whole genome shotgun (WGS) entry which is preliminary data.</text>
</comment>
<dbReference type="GO" id="GO:0005524">
    <property type="term" value="F:ATP binding"/>
    <property type="evidence" value="ECO:0007669"/>
    <property type="project" value="UniProtKB-KW"/>
</dbReference>
<evidence type="ECO:0000256" key="2">
    <source>
        <dbReference type="ARBA" id="ARBA00022448"/>
    </source>
</evidence>
<dbReference type="PANTHER" id="PTHR24220">
    <property type="entry name" value="IMPORT ATP-BINDING PROTEIN"/>
    <property type="match status" value="1"/>
</dbReference>
<evidence type="ECO:0000256" key="4">
    <source>
        <dbReference type="ARBA" id="ARBA00022840"/>
    </source>
</evidence>
<dbReference type="InterPro" id="IPR015854">
    <property type="entry name" value="ABC_transpr_LolD-like"/>
</dbReference>
<dbReference type="InterPro" id="IPR003593">
    <property type="entry name" value="AAA+_ATPase"/>
</dbReference>
<dbReference type="Proteomes" id="UP001262754">
    <property type="component" value="Unassembled WGS sequence"/>
</dbReference>
<dbReference type="PROSITE" id="PS00211">
    <property type="entry name" value="ABC_TRANSPORTER_1"/>
    <property type="match status" value="1"/>
</dbReference>
<accession>A0ABU1MZZ0</accession>
<evidence type="ECO:0000256" key="3">
    <source>
        <dbReference type="ARBA" id="ARBA00022741"/>
    </source>
</evidence>
<dbReference type="CDD" id="cd03255">
    <property type="entry name" value="ABC_MJ0796_LolCDE_FtsE"/>
    <property type="match status" value="1"/>
</dbReference>
<dbReference type="PANTHER" id="PTHR24220:SF689">
    <property type="entry name" value="LIPOPROTEIN-RELEASING SYSTEM ATP-BINDING PROTEIN LOLD"/>
    <property type="match status" value="1"/>
</dbReference>
<keyword evidence="4 6" id="KW-0067">ATP-binding</keyword>
<comment type="similarity">
    <text evidence="1">Belongs to the ABC transporter superfamily.</text>
</comment>
<keyword evidence="7" id="KW-1185">Reference proteome</keyword>
<dbReference type="InterPro" id="IPR003439">
    <property type="entry name" value="ABC_transporter-like_ATP-bd"/>
</dbReference>
<feature type="domain" description="ABC transporter" evidence="5">
    <location>
        <begin position="20"/>
        <end position="255"/>
    </location>
</feature>
<dbReference type="InterPro" id="IPR017911">
    <property type="entry name" value="MacB-like_ATP-bd"/>
</dbReference>
<dbReference type="Pfam" id="PF00005">
    <property type="entry name" value="ABC_tran"/>
    <property type="match status" value="1"/>
</dbReference>
<dbReference type="SUPFAM" id="SSF52540">
    <property type="entry name" value="P-loop containing nucleoside triphosphate hydrolases"/>
    <property type="match status" value="1"/>
</dbReference>
<organism evidence="6 7">
    <name type="scientific">Caulobacter rhizosphaerae</name>
    <dbReference type="NCBI Taxonomy" id="2010972"/>
    <lineage>
        <taxon>Bacteria</taxon>
        <taxon>Pseudomonadati</taxon>
        <taxon>Pseudomonadota</taxon>
        <taxon>Alphaproteobacteria</taxon>
        <taxon>Caulobacterales</taxon>
        <taxon>Caulobacteraceae</taxon>
        <taxon>Caulobacter</taxon>
    </lineage>
</organism>
<sequence length="255" mass="27268">MNAPLTIKGVSAFTHGESALTAKGLVKRFKTGRTFIEVLKGVDFDARHGDVTMVMGPSGSGKSTLVAALSGLLKPDEGKVQALEAADLWKLSPGKIDKFRLDHCGFIFQGFNLFPALTAKQQVMTALKYQGVGPGEAGRRAQAALESVGLGPRVNQRPSELSGGEKQRVAIARALAKNPNLIFADEPTSALDGKSGEIVIRLLRQAATERGAAVICVTHDPRLEAYADRVIHIEDGRILDDVRRTPDANPTPLSH</sequence>
<evidence type="ECO:0000259" key="5">
    <source>
        <dbReference type="PROSITE" id="PS50893"/>
    </source>
</evidence>
<dbReference type="Gene3D" id="3.40.50.300">
    <property type="entry name" value="P-loop containing nucleotide triphosphate hydrolases"/>
    <property type="match status" value="1"/>
</dbReference>
<dbReference type="RefSeq" id="WP_163229692.1">
    <property type="nucleotide sequence ID" value="NZ_BMLD01000012.1"/>
</dbReference>
<protein>
    <submittedName>
        <fullName evidence="6">ABC transport system ATP-binding protein</fullName>
    </submittedName>
</protein>
<reference evidence="6 7" key="1">
    <citation type="submission" date="2023-07" db="EMBL/GenBank/DDBJ databases">
        <title>Sorghum-associated microbial communities from plants grown in Nebraska, USA.</title>
        <authorList>
            <person name="Schachtman D."/>
        </authorList>
    </citation>
    <scope>NUCLEOTIDE SEQUENCE [LARGE SCALE GENOMIC DNA]</scope>
    <source>
        <strain evidence="6 7">DS2154</strain>
    </source>
</reference>